<dbReference type="EMBL" id="JRES01001641">
    <property type="protein sequence ID" value="KNC21276.1"/>
    <property type="molecule type" value="Genomic_DNA"/>
</dbReference>
<gene>
    <name evidence="3" type="ORF">FF38_08419</name>
</gene>
<evidence type="ECO:0000256" key="2">
    <source>
        <dbReference type="SAM" id="Phobius"/>
    </source>
</evidence>
<comment type="caution">
    <text evidence="3">The sequence shown here is derived from an EMBL/GenBank/DDBJ whole genome shotgun (WGS) entry which is preliminary data.</text>
</comment>
<keyword evidence="2" id="KW-0812">Transmembrane</keyword>
<sequence>MFVMNGQTDNRVGQQIKKEKQIEKSDRKHRSVIVVANDHHHHRCDVDDHHCDDADGDNVGSSGFSLVCVSSLVILLFSWLTPLVVCIVVSVRSNVLLMARAEAAKEEEEWAAPWSASAFMLESAVDSPGKVSLTMQSQNNESSSISSYCNINNNYNNGENGENYNTLSGSSEAADAPTENPFARSSVAKRTPPDGIGTGNRKQILTSTVETATVQTPMDQTTVNE</sequence>
<feature type="compositionally biased region" description="Polar residues" evidence="1">
    <location>
        <begin position="200"/>
        <end position="225"/>
    </location>
</feature>
<protein>
    <submittedName>
        <fullName evidence="3">Uncharacterized protein</fullName>
    </submittedName>
</protein>
<evidence type="ECO:0000256" key="1">
    <source>
        <dbReference type="SAM" id="MobiDB-lite"/>
    </source>
</evidence>
<name>A0A0L0BMK8_LUCCU</name>
<organism evidence="3 4">
    <name type="scientific">Lucilia cuprina</name>
    <name type="common">Green bottle fly</name>
    <name type="synonym">Australian sheep blowfly</name>
    <dbReference type="NCBI Taxonomy" id="7375"/>
    <lineage>
        <taxon>Eukaryota</taxon>
        <taxon>Metazoa</taxon>
        <taxon>Ecdysozoa</taxon>
        <taxon>Arthropoda</taxon>
        <taxon>Hexapoda</taxon>
        <taxon>Insecta</taxon>
        <taxon>Pterygota</taxon>
        <taxon>Neoptera</taxon>
        <taxon>Endopterygota</taxon>
        <taxon>Diptera</taxon>
        <taxon>Brachycera</taxon>
        <taxon>Muscomorpha</taxon>
        <taxon>Oestroidea</taxon>
        <taxon>Calliphoridae</taxon>
        <taxon>Luciliinae</taxon>
        <taxon>Lucilia</taxon>
    </lineage>
</organism>
<keyword evidence="2" id="KW-0472">Membrane</keyword>
<feature type="region of interest" description="Disordered" evidence="1">
    <location>
        <begin position="160"/>
        <end position="225"/>
    </location>
</feature>
<dbReference type="AlphaFoldDB" id="A0A0L0BMK8"/>
<keyword evidence="2" id="KW-1133">Transmembrane helix</keyword>
<reference evidence="3 4" key="1">
    <citation type="journal article" date="2015" name="Nat. Commun.">
        <title>Lucilia cuprina genome unlocks parasitic fly biology to underpin future interventions.</title>
        <authorList>
            <person name="Anstead C.A."/>
            <person name="Korhonen P.K."/>
            <person name="Young N.D."/>
            <person name="Hall R.S."/>
            <person name="Jex A.R."/>
            <person name="Murali S.C."/>
            <person name="Hughes D.S."/>
            <person name="Lee S.F."/>
            <person name="Perry T."/>
            <person name="Stroehlein A.J."/>
            <person name="Ansell B.R."/>
            <person name="Breugelmans B."/>
            <person name="Hofmann A."/>
            <person name="Qu J."/>
            <person name="Dugan S."/>
            <person name="Lee S.L."/>
            <person name="Chao H."/>
            <person name="Dinh H."/>
            <person name="Han Y."/>
            <person name="Doddapaneni H.V."/>
            <person name="Worley K.C."/>
            <person name="Muzny D.M."/>
            <person name="Ioannidis P."/>
            <person name="Waterhouse R.M."/>
            <person name="Zdobnov E.M."/>
            <person name="James P.J."/>
            <person name="Bagnall N.H."/>
            <person name="Kotze A.C."/>
            <person name="Gibbs R.A."/>
            <person name="Richards S."/>
            <person name="Batterham P."/>
            <person name="Gasser R.B."/>
        </authorList>
    </citation>
    <scope>NUCLEOTIDE SEQUENCE [LARGE SCALE GENOMIC DNA]</scope>
    <source>
        <strain evidence="3 4">LS</strain>
        <tissue evidence="3">Full body</tissue>
    </source>
</reference>
<dbReference type="Proteomes" id="UP000037069">
    <property type="component" value="Unassembled WGS sequence"/>
</dbReference>
<keyword evidence="4" id="KW-1185">Reference proteome</keyword>
<proteinExistence type="predicted"/>
<feature type="transmembrane region" description="Helical" evidence="2">
    <location>
        <begin position="64"/>
        <end position="91"/>
    </location>
</feature>
<accession>A0A0L0BMK8</accession>
<evidence type="ECO:0000313" key="4">
    <source>
        <dbReference type="Proteomes" id="UP000037069"/>
    </source>
</evidence>
<evidence type="ECO:0000313" key="3">
    <source>
        <dbReference type="EMBL" id="KNC21276.1"/>
    </source>
</evidence>